<dbReference type="AlphaFoldDB" id="A0A2S8AFT2"/>
<name>A0A2S8AFT2_9FLAO</name>
<gene>
    <name evidence="1" type="ORF">C4S77_00025</name>
</gene>
<protein>
    <submittedName>
        <fullName evidence="1">Uncharacterized protein</fullName>
    </submittedName>
</protein>
<dbReference type="Proteomes" id="UP000238042">
    <property type="component" value="Unassembled WGS sequence"/>
</dbReference>
<evidence type="ECO:0000313" key="2">
    <source>
        <dbReference type="Proteomes" id="UP000238042"/>
    </source>
</evidence>
<proteinExistence type="predicted"/>
<reference evidence="1 2" key="1">
    <citation type="submission" date="2018-02" db="EMBL/GenBank/DDBJ databases">
        <title>Genome sequences of Apibacter spp., gut symbionts of Asian honey bees.</title>
        <authorList>
            <person name="Kwong W.K."/>
            <person name="Steele M.I."/>
            <person name="Moran N.A."/>
        </authorList>
    </citation>
    <scope>NUCLEOTIDE SEQUENCE [LARGE SCALE GENOMIC DNA]</scope>
    <source>
        <strain evidence="2">wkB301</strain>
    </source>
</reference>
<comment type="caution">
    <text evidence="1">The sequence shown here is derived from an EMBL/GenBank/DDBJ whole genome shotgun (WGS) entry which is preliminary data.</text>
</comment>
<organism evidence="1 2">
    <name type="scientific">Apibacter adventoris</name>
    <dbReference type="NCBI Taxonomy" id="1679466"/>
    <lineage>
        <taxon>Bacteria</taxon>
        <taxon>Pseudomonadati</taxon>
        <taxon>Bacteroidota</taxon>
        <taxon>Flavobacteriia</taxon>
        <taxon>Flavobacteriales</taxon>
        <taxon>Weeksellaceae</taxon>
        <taxon>Apibacter</taxon>
    </lineage>
</organism>
<sequence length="157" mass="18929">MNVNNTKNKMDKSRLSIKDRLTLNKLEKEYRLNSNCEFIDIVNGTYSIYFENFSNDLKNTFNIKNLDNTVVKSKIKSWEITEILKVTHNYDIIVISDEYFKVKVKLINTELFFLNFIDKKISNHIGLDISYYNENKKFTNVFYDEEYEIQNYLKKWN</sequence>
<keyword evidence="2" id="KW-1185">Reference proteome</keyword>
<accession>A0A2S8AFT2</accession>
<dbReference type="EMBL" id="PSZM01000001">
    <property type="protein sequence ID" value="PQL95235.1"/>
    <property type="molecule type" value="Genomic_DNA"/>
</dbReference>
<evidence type="ECO:0000313" key="1">
    <source>
        <dbReference type="EMBL" id="PQL95235.1"/>
    </source>
</evidence>